<dbReference type="AlphaFoldDB" id="A0AAN8HUF5"/>
<sequence>MTSYPPILLHLLFFYPSCFAPIPPHLFFLRPSSLLRSFLSSSPVSSADPLSPRISPTLGRLYCGIPSSPDSQPVGSDYLDNPHPFLFYEFALD</sequence>
<name>A0AAN8HUF5_CHAGU</name>
<reference evidence="2 3" key="1">
    <citation type="journal article" date="2023" name="Mol. Biol. Evol.">
        <title>Genomics of Secondarily Temperate Adaptation in the Only Non-Antarctic Icefish.</title>
        <authorList>
            <person name="Rivera-Colon A.G."/>
            <person name="Rayamajhi N."/>
            <person name="Minhas B.F."/>
            <person name="Madrigal G."/>
            <person name="Bilyk K.T."/>
            <person name="Yoon V."/>
            <person name="Hune M."/>
            <person name="Gregory S."/>
            <person name="Cheng C.H.C."/>
            <person name="Catchen J.M."/>
        </authorList>
    </citation>
    <scope>NUCLEOTIDE SEQUENCE [LARGE SCALE GENOMIC DNA]</scope>
    <source>
        <tissue evidence="2">White muscle</tissue>
    </source>
</reference>
<comment type="caution">
    <text evidence="2">The sequence shown here is derived from an EMBL/GenBank/DDBJ whole genome shotgun (WGS) entry which is preliminary data.</text>
</comment>
<gene>
    <name evidence="2" type="ORF">CgunFtcFv8_013371</name>
</gene>
<evidence type="ECO:0000313" key="3">
    <source>
        <dbReference type="Proteomes" id="UP001331515"/>
    </source>
</evidence>
<feature type="signal peptide" evidence="1">
    <location>
        <begin position="1"/>
        <end position="20"/>
    </location>
</feature>
<feature type="chain" id="PRO_5042997307" evidence="1">
    <location>
        <begin position="21"/>
        <end position="93"/>
    </location>
</feature>
<protein>
    <submittedName>
        <fullName evidence="2">Uncharacterized protein</fullName>
    </submittedName>
</protein>
<dbReference type="EMBL" id="JAURVH010001518">
    <property type="protein sequence ID" value="KAK5928298.1"/>
    <property type="molecule type" value="Genomic_DNA"/>
</dbReference>
<keyword evidence="1" id="KW-0732">Signal</keyword>
<dbReference type="Proteomes" id="UP001331515">
    <property type="component" value="Unassembled WGS sequence"/>
</dbReference>
<keyword evidence="3" id="KW-1185">Reference proteome</keyword>
<accession>A0AAN8HUF5</accession>
<proteinExistence type="predicted"/>
<organism evidence="2 3">
    <name type="scientific">Champsocephalus gunnari</name>
    <name type="common">Mackerel icefish</name>
    <dbReference type="NCBI Taxonomy" id="52237"/>
    <lineage>
        <taxon>Eukaryota</taxon>
        <taxon>Metazoa</taxon>
        <taxon>Chordata</taxon>
        <taxon>Craniata</taxon>
        <taxon>Vertebrata</taxon>
        <taxon>Euteleostomi</taxon>
        <taxon>Actinopterygii</taxon>
        <taxon>Neopterygii</taxon>
        <taxon>Teleostei</taxon>
        <taxon>Neoteleostei</taxon>
        <taxon>Acanthomorphata</taxon>
        <taxon>Eupercaria</taxon>
        <taxon>Perciformes</taxon>
        <taxon>Notothenioidei</taxon>
        <taxon>Channichthyidae</taxon>
        <taxon>Champsocephalus</taxon>
    </lineage>
</organism>
<evidence type="ECO:0000256" key="1">
    <source>
        <dbReference type="SAM" id="SignalP"/>
    </source>
</evidence>
<evidence type="ECO:0000313" key="2">
    <source>
        <dbReference type="EMBL" id="KAK5928298.1"/>
    </source>
</evidence>